<dbReference type="GO" id="GO:0036297">
    <property type="term" value="P:interstrand cross-link repair"/>
    <property type="evidence" value="ECO:0007669"/>
    <property type="project" value="InterPro"/>
</dbReference>
<dbReference type="STRING" id="99883.ENSTNIP00000000654"/>
<dbReference type="OMA" id="GPVHVPF"/>
<dbReference type="Proteomes" id="UP000007303">
    <property type="component" value="Unassembled WGS sequence"/>
</dbReference>
<dbReference type="PANTHER" id="PTHR31786">
    <property type="entry name" value="FANCONI ANEMIA CORE COMPLEX-ASSOCIATED PROTEIN 24"/>
    <property type="match status" value="1"/>
</dbReference>
<dbReference type="Pfam" id="PF14520">
    <property type="entry name" value="HHH_5"/>
    <property type="match status" value="1"/>
</dbReference>
<dbReference type="Gene3D" id="1.10.150.20">
    <property type="entry name" value="5' to 3' exonuclease, C-terminal subdomain"/>
    <property type="match status" value="1"/>
</dbReference>
<dbReference type="InterPro" id="IPR026985">
    <property type="entry name" value="FAAP24"/>
</dbReference>
<evidence type="ECO:0000313" key="2">
    <source>
        <dbReference type="Ensembl" id="ENSTNIP00000000654.1"/>
    </source>
</evidence>
<dbReference type="InterPro" id="IPR040646">
    <property type="entry name" value="PND"/>
</dbReference>
<dbReference type="Ensembl" id="ENSTNIT00000003257.1">
    <property type="protein sequence ID" value="ENSTNIP00000000654.1"/>
    <property type="gene ID" value="ENSTNIG00000000540.1"/>
</dbReference>
<dbReference type="PANTHER" id="PTHR31786:SF2">
    <property type="entry name" value="FANCONI ANEMIA CORE COMPLEX-ASSOCIATED PROTEIN 24"/>
    <property type="match status" value="1"/>
</dbReference>
<reference evidence="2" key="2">
    <citation type="submission" date="2025-08" db="UniProtKB">
        <authorList>
            <consortium name="Ensembl"/>
        </authorList>
    </citation>
    <scope>IDENTIFICATION</scope>
</reference>
<reference evidence="3" key="1">
    <citation type="journal article" date="2004" name="Nature">
        <title>Genome duplication in the teleost fish Tetraodon nigroviridis reveals the early vertebrate proto-karyotype.</title>
        <authorList>
            <person name="Jaillon O."/>
            <person name="Aury J.-M."/>
            <person name="Brunet F."/>
            <person name="Petit J.-L."/>
            <person name="Stange-Thomann N."/>
            <person name="Mauceli E."/>
            <person name="Bouneau L."/>
            <person name="Fischer C."/>
            <person name="Ozouf-Costaz C."/>
            <person name="Bernot A."/>
            <person name="Nicaud S."/>
            <person name="Jaffe D."/>
            <person name="Fisher S."/>
            <person name="Lutfalla G."/>
            <person name="Dossat C."/>
            <person name="Segurens B."/>
            <person name="Dasilva C."/>
            <person name="Salanoubat M."/>
            <person name="Levy M."/>
            <person name="Boudet N."/>
            <person name="Castellano S."/>
            <person name="Anthouard V."/>
            <person name="Jubin C."/>
            <person name="Castelli V."/>
            <person name="Katinka M."/>
            <person name="Vacherie B."/>
            <person name="Biemont C."/>
            <person name="Skalli Z."/>
            <person name="Cattolico L."/>
            <person name="Poulain J."/>
            <person name="De Berardinis V."/>
            <person name="Cruaud C."/>
            <person name="Duprat S."/>
            <person name="Brottier P."/>
            <person name="Coutanceau J.-P."/>
            <person name="Gouzy J."/>
            <person name="Parra G."/>
            <person name="Lardier G."/>
            <person name="Chapple C."/>
            <person name="McKernan K.J."/>
            <person name="McEwan P."/>
            <person name="Bosak S."/>
            <person name="Kellis M."/>
            <person name="Volff J.-N."/>
            <person name="Guigo R."/>
            <person name="Zody M.C."/>
            <person name="Mesirov J."/>
            <person name="Lindblad-Toh K."/>
            <person name="Birren B."/>
            <person name="Nusbaum C."/>
            <person name="Kahn D."/>
            <person name="Robinson-Rechavi M."/>
            <person name="Laudet V."/>
            <person name="Schachter V."/>
            <person name="Quetier F."/>
            <person name="Saurin W."/>
            <person name="Scarpelli C."/>
            <person name="Wincker P."/>
            <person name="Lander E.S."/>
            <person name="Weissenbach J."/>
            <person name="Roest Crollius H."/>
        </authorList>
    </citation>
    <scope>NUCLEOTIDE SEQUENCE [LARGE SCALE GENOMIC DNA]</scope>
</reference>
<dbReference type="Gene3D" id="3.40.50.10130">
    <property type="match status" value="1"/>
</dbReference>
<evidence type="ECO:0000313" key="3">
    <source>
        <dbReference type="Proteomes" id="UP000007303"/>
    </source>
</evidence>
<accession>H3BXE1</accession>
<dbReference type="Pfam" id="PF17949">
    <property type="entry name" value="PND"/>
    <property type="match status" value="1"/>
</dbReference>
<dbReference type="GO" id="GO:0043240">
    <property type="term" value="C:Fanconi anaemia nuclear complex"/>
    <property type="evidence" value="ECO:0007669"/>
    <property type="project" value="InterPro"/>
</dbReference>
<reference evidence="2" key="3">
    <citation type="submission" date="2025-09" db="UniProtKB">
        <authorList>
            <consortium name="Ensembl"/>
        </authorList>
    </citation>
    <scope>IDENTIFICATION</scope>
</reference>
<evidence type="ECO:0000259" key="1">
    <source>
        <dbReference type="Pfam" id="PF17949"/>
    </source>
</evidence>
<name>H3BXE1_TETNG</name>
<feature type="domain" description="Fanconi anemia core complex-associated protein 24 pseudonuclease" evidence="1">
    <location>
        <begin position="17"/>
        <end position="138"/>
    </location>
</feature>
<dbReference type="InParanoid" id="H3BXE1"/>
<dbReference type="InterPro" id="IPR010994">
    <property type="entry name" value="RuvA_2-like"/>
</dbReference>
<dbReference type="CDD" id="cd20076">
    <property type="entry name" value="XPF_nuclease_FAAP24"/>
    <property type="match status" value="1"/>
</dbReference>
<dbReference type="GO" id="GO:0003682">
    <property type="term" value="F:chromatin binding"/>
    <property type="evidence" value="ECO:0007669"/>
    <property type="project" value="TreeGrafter"/>
</dbReference>
<keyword evidence="3" id="KW-1185">Reference proteome</keyword>
<organism evidence="2 3">
    <name type="scientific">Tetraodon nigroviridis</name>
    <name type="common">Spotted green pufferfish</name>
    <name type="synonym">Chelonodon nigroviridis</name>
    <dbReference type="NCBI Taxonomy" id="99883"/>
    <lineage>
        <taxon>Eukaryota</taxon>
        <taxon>Metazoa</taxon>
        <taxon>Chordata</taxon>
        <taxon>Craniata</taxon>
        <taxon>Vertebrata</taxon>
        <taxon>Euteleostomi</taxon>
        <taxon>Actinopterygii</taxon>
        <taxon>Neopterygii</taxon>
        <taxon>Teleostei</taxon>
        <taxon>Neoteleostei</taxon>
        <taxon>Acanthomorphata</taxon>
        <taxon>Eupercaria</taxon>
        <taxon>Tetraodontiformes</taxon>
        <taxon>Tetradontoidea</taxon>
        <taxon>Tetraodontidae</taxon>
        <taxon>Tetraodon</taxon>
    </lineage>
</organism>
<dbReference type="SUPFAM" id="SSF47781">
    <property type="entry name" value="RuvA domain 2-like"/>
    <property type="match status" value="1"/>
</dbReference>
<dbReference type="GeneTree" id="ENSGT00390000009456"/>
<sequence length="219" mass="24246">RFRMEGQAGRVGNALPPYGHVIAAERWRNSTLVRELTGGGVKALFESQLGLADFHLPNHTCVLYLAERDVIAGDGYRRKLVRFRKGSGSFQELVLVETSRLSQQDFPRLQRFLALDLGLSLLPVGGQTEAAQLLCQSVSQVQLDGRENPFRRRSCFQLLDPLVLDVVQQVPGVGRVKALALLQHFCSLQQLCNAAPAQLEPLVGPAAALHIRSFFHRPT</sequence>
<protein>
    <submittedName>
        <fullName evidence="2">FA core complex associated protein 24</fullName>
    </submittedName>
</protein>
<proteinExistence type="predicted"/>
<dbReference type="HOGENOM" id="CLU_111628_0_0_1"/>
<dbReference type="AlphaFoldDB" id="H3BXE1"/>